<feature type="transmembrane region" description="Helical" evidence="1">
    <location>
        <begin position="98"/>
        <end position="117"/>
    </location>
</feature>
<keyword evidence="3" id="KW-1185">Reference proteome</keyword>
<feature type="transmembrane region" description="Helical" evidence="1">
    <location>
        <begin position="12"/>
        <end position="31"/>
    </location>
</feature>
<keyword evidence="1" id="KW-1133">Transmembrane helix</keyword>
<keyword evidence="1" id="KW-0472">Membrane</keyword>
<name>A0A5N6MQK9_9MICC</name>
<dbReference type="RefSeq" id="WP_152271795.1">
    <property type="nucleotide sequence ID" value="NZ_VTFX01000002.1"/>
</dbReference>
<feature type="transmembrane region" description="Helical" evidence="1">
    <location>
        <begin position="37"/>
        <end position="59"/>
    </location>
</feature>
<gene>
    <name evidence="2" type="ORF">GD627_06045</name>
</gene>
<dbReference type="Proteomes" id="UP000326852">
    <property type="component" value="Unassembled WGS sequence"/>
</dbReference>
<keyword evidence="1" id="KW-0812">Transmembrane</keyword>
<evidence type="ECO:0000313" key="2">
    <source>
        <dbReference type="EMBL" id="KAD4007127.1"/>
    </source>
</evidence>
<accession>A0A5N6MQK9</accession>
<proteinExistence type="predicted"/>
<evidence type="ECO:0000313" key="3">
    <source>
        <dbReference type="Proteomes" id="UP000326852"/>
    </source>
</evidence>
<dbReference type="EMBL" id="VTFX01000002">
    <property type="protein sequence ID" value="KAD4007127.1"/>
    <property type="molecule type" value="Genomic_DNA"/>
</dbReference>
<organism evidence="2 3">
    <name type="scientific">Arthrobacter yangruifuii</name>
    <dbReference type="NCBI Taxonomy" id="2606616"/>
    <lineage>
        <taxon>Bacteria</taxon>
        <taxon>Bacillati</taxon>
        <taxon>Actinomycetota</taxon>
        <taxon>Actinomycetes</taxon>
        <taxon>Micrococcales</taxon>
        <taxon>Micrococcaceae</taxon>
        <taxon>Arthrobacter</taxon>
    </lineage>
</organism>
<comment type="caution">
    <text evidence="2">The sequence shown here is derived from an EMBL/GenBank/DDBJ whole genome shotgun (WGS) entry which is preliminary data.</text>
</comment>
<sequence>MPHGAVRETARTMVGAALIWSLVLLAAPFLSFAPGAALPWGVGAALLMGVFPAVLVFWLERRNDLRRLPPSSLPPTVLGTAALAFMFQRIILWLQGPLALSAAVFALLAAAVVLLIANAFTSWSWLDLSLGAGAVILGVTTALLLPGLWGSLAGILAGAVPAVSLAVRLRHGSPRTRLAAGAAGAAAGGGIFLWLLAYAS</sequence>
<protein>
    <submittedName>
        <fullName evidence="2">Uncharacterized protein</fullName>
    </submittedName>
</protein>
<feature type="transmembrane region" description="Helical" evidence="1">
    <location>
        <begin position="179"/>
        <end position="199"/>
    </location>
</feature>
<reference evidence="2 3" key="1">
    <citation type="submission" date="2019-08" db="EMBL/GenBank/DDBJ databases">
        <title>Arthrobacter sp. nov., isolated from plateau pika and Tibetan wild ass.</title>
        <authorList>
            <person name="Ge Y."/>
        </authorList>
    </citation>
    <scope>NUCLEOTIDE SEQUENCE [LARGE SCALE GENOMIC DNA]</scope>
    <source>
        <strain evidence="2 3">785</strain>
    </source>
</reference>
<dbReference type="AlphaFoldDB" id="A0A5N6MQK9"/>
<evidence type="ECO:0000256" key="1">
    <source>
        <dbReference type="SAM" id="Phobius"/>
    </source>
</evidence>